<dbReference type="InterPro" id="IPR017871">
    <property type="entry name" value="ABC_transporter-like_CS"/>
</dbReference>
<dbReference type="PROSITE" id="PS00211">
    <property type="entry name" value="ABC_TRANSPORTER_1"/>
    <property type="match status" value="1"/>
</dbReference>
<dbReference type="InterPro" id="IPR027417">
    <property type="entry name" value="P-loop_NTPase"/>
</dbReference>
<dbReference type="EMBL" id="BOOF01000003">
    <property type="protein sequence ID" value="GIH59813.1"/>
    <property type="molecule type" value="Genomic_DNA"/>
</dbReference>
<dbReference type="InterPro" id="IPR015854">
    <property type="entry name" value="ABC_transpr_LolD-like"/>
</dbReference>
<dbReference type="SMART" id="SM00382">
    <property type="entry name" value="AAA"/>
    <property type="match status" value="1"/>
</dbReference>
<accession>A0ABQ4GEF4</accession>
<organism evidence="5 6">
    <name type="scientific">Microbispora siamensis</name>
    <dbReference type="NCBI Taxonomy" id="564413"/>
    <lineage>
        <taxon>Bacteria</taxon>
        <taxon>Bacillati</taxon>
        <taxon>Actinomycetota</taxon>
        <taxon>Actinomycetes</taxon>
        <taxon>Streptosporangiales</taxon>
        <taxon>Streptosporangiaceae</taxon>
        <taxon>Microbispora</taxon>
    </lineage>
</organism>
<dbReference type="InterPro" id="IPR016130">
    <property type="entry name" value="Tyr_Pase_AS"/>
</dbReference>
<dbReference type="InterPro" id="IPR003593">
    <property type="entry name" value="AAA+_ATPase"/>
</dbReference>
<sequence length="233" mass="25653">MNKVYGGGRNAVRALDDVSIALPRGTFTAIMGPSGSGKSTFLHCASGLDRSTSGRVWLGETELSRLKEEQLTVLRRERVGFVFQAYNLLDALTVEQNVTMPFRLADRPVPYDRLRAALAQVGLADRHDHYPGQLSGGQRQRVAVARALIHEPEAVFADEPTGALDTRTGRQILELLRRIVDDLRQTVVMVTHDPVAASYADTVVFLADGKLAGDMSKPTPERVADRMTRLGEW</sequence>
<keyword evidence="2" id="KW-0547">Nucleotide-binding</keyword>
<dbReference type="CDD" id="cd03255">
    <property type="entry name" value="ABC_MJ0796_LolCDE_FtsE"/>
    <property type="match status" value="1"/>
</dbReference>
<dbReference type="PROSITE" id="PS00383">
    <property type="entry name" value="TYR_PHOSPHATASE_1"/>
    <property type="match status" value="1"/>
</dbReference>
<comment type="caution">
    <text evidence="5">The sequence shown here is derived from an EMBL/GenBank/DDBJ whole genome shotgun (WGS) entry which is preliminary data.</text>
</comment>
<keyword evidence="6" id="KW-1185">Reference proteome</keyword>
<evidence type="ECO:0000313" key="6">
    <source>
        <dbReference type="Proteomes" id="UP000660454"/>
    </source>
</evidence>
<evidence type="ECO:0000256" key="2">
    <source>
        <dbReference type="ARBA" id="ARBA00022741"/>
    </source>
</evidence>
<evidence type="ECO:0000313" key="5">
    <source>
        <dbReference type="EMBL" id="GIH59813.1"/>
    </source>
</evidence>
<evidence type="ECO:0000256" key="1">
    <source>
        <dbReference type="ARBA" id="ARBA00022448"/>
    </source>
</evidence>
<keyword evidence="3" id="KW-0067">ATP-binding</keyword>
<keyword evidence="1" id="KW-0813">Transport</keyword>
<proteinExistence type="predicted"/>
<evidence type="ECO:0000256" key="3">
    <source>
        <dbReference type="ARBA" id="ARBA00022840"/>
    </source>
</evidence>
<dbReference type="PANTHER" id="PTHR24220:SF685">
    <property type="entry name" value="ABC TRANSPORTER RELATED"/>
    <property type="match status" value="1"/>
</dbReference>
<dbReference type="RefSeq" id="WP_306291629.1">
    <property type="nucleotide sequence ID" value="NZ_BOOF01000003.1"/>
</dbReference>
<dbReference type="Proteomes" id="UP000660454">
    <property type="component" value="Unassembled WGS sequence"/>
</dbReference>
<dbReference type="Gene3D" id="3.40.50.300">
    <property type="entry name" value="P-loop containing nucleotide triphosphate hydrolases"/>
    <property type="match status" value="1"/>
</dbReference>
<dbReference type="PROSITE" id="PS50893">
    <property type="entry name" value="ABC_TRANSPORTER_2"/>
    <property type="match status" value="1"/>
</dbReference>
<name>A0ABQ4GEF4_9ACTN</name>
<protein>
    <submittedName>
        <fullName evidence="5">ABC transporter</fullName>
    </submittedName>
</protein>
<dbReference type="InterPro" id="IPR003439">
    <property type="entry name" value="ABC_transporter-like_ATP-bd"/>
</dbReference>
<dbReference type="PANTHER" id="PTHR24220">
    <property type="entry name" value="IMPORT ATP-BINDING PROTEIN"/>
    <property type="match status" value="1"/>
</dbReference>
<reference evidence="5 6" key="1">
    <citation type="submission" date="2021-01" db="EMBL/GenBank/DDBJ databases">
        <title>Whole genome shotgun sequence of Microbispora siamensis NBRC 104113.</title>
        <authorList>
            <person name="Komaki H."/>
            <person name="Tamura T."/>
        </authorList>
    </citation>
    <scope>NUCLEOTIDE SEQUENCE [LARGE SCALE GENOMIC DNA]</scope>
    <source>
        <strain evidence="5 6">NBRC 104113</strain>
    </source>
</reference>
<gene>
    <name evidence="5" type="ORF">Msi02_06300</name>
</gene>
<dbReference type="SUPFAM" id="SSF52540">
    <property type="entry name" value="P-loop containing nucleoside triphosphate hydrolases"/>
    <property type="match status" value="1"/>
</dbReference>
<dbReference type="Pfam" id="PF00005">
    <property type="entry name" value="ABC_tran"/>
    <property type="match status" value="1"/>
</dbReference>
<evidence type="ECO:0000259" key="4">
    <source>
        <dbReference type="PROSITE" id="PS50893"/>
    </source>
</evidence>
<feature type="domain" description="ABC transporter" evidence="4">
    <location>
        <begin position="2"/>
        <end position="233"/>
    </location>
</feature>
<dbReference type="InterPro" id="IPR017911">
    <property type="entry name" value="MacB-like_ATP-bd"/>
</dbReference>